<name>A0A1H2PJZ3_9BURK</name>
<reference evidence="2" key="1">
    <citation type="submission" date="2016-09" db="EMBL/GenBank/DDBJ databases">
        <authorList>
            <person name="Varghese N."/>
            <person name="Submissions S."/>
        </authorList>
    </citation>
    <scope>NUCLEOTIDE SEQUENCE [LARGE SCALE GENOMIC DNA]</scope>
    <source>
        <strain evidence="2">JS23</strain>
    </source>
</reference>
<dbReference type="SUPFAM" id="SSF89447">
    <property type="entry name" value="AbrB/MazE/MraZ-like"/>
    <property type="match status" value="1"/>
</dbReference>
<accession>A0A1H2PJZ3</accession>
<sequence length="88" mass="9639">MFAIMPTSPAVERARVVRLADSLLLSLPASVVDALDLRDGDELEVSQCATHGFQVHRATHQGSLERLRRFRGRLPAGFFARVDGDAHG</sequence>
<dbReference type="EMBL" id="FNLO01000001">
    <property type="protein sequence ID" value="SDV46195.1"/>
    <property type="molecule type" value="Genomic_DNA"/>
</dbReference>
<organism evidence="1 2">
    <name type="scientific">Chitinasiproducens palmae</name>
    <dbReference type="NCBI Taxonomy" id="1770053"/>
    <lineage>
        <taxon>Bacteria</taxon>
        <taxon>Pseudomonadati</taxon>
        <taxon>Pseudomonadota</taxon>
        <taxon>Betaproteobacteria</taxon>
        <taxon>Burkholderiales</taxon>
        <taxon>Burkholderiaceae</taxon>
        <taxon>Chitinasiproducens</taxon>
    </lineage>
</organism>
<evidence type="ECO:0000313" key="2">
    <source>
        <dbReference type="Proteomes" id="UP000243719"/>
    </source>
</evidence>
<proteinExistence type="predicted"/>
<dbReference type="Proteomes" id="UP000243719">
    <property type="component" value="Unassembled WGS sequence"/>
</dbReference>
<dbReference type="STRING" id="1770053.SAMN05216551_101160"/>
<dbReference type="AlphaFoldDB" id="A0A1H2PJZ3"/>
<protein>
    <submittedName>
        <fullName evidence="1">Antitoxin MazE</fullName>
    </submittedName>
</protein>
<keyword evidence="2" id="KW-1185">Reference proteome</keyword>
<dbReference type="InterPro" id="IPR037914">
    <property type="entry name" value="SpoVT-AbrB_sf"/>
</dbReference>
<evidence type="ECO:0000313" key="1">
    <source>
        <dbReference type="EMBL" id="SDV46195.1"/>
    </source>
</evidence>
<gene>
    <name evidence="1" type="ORF">SAMN05216551_101160</name>
</gene>